<dbReference type="STRING" id="413882.AAW51_4765"/>
<protein>
    <submittedName>
        <fullName evidence="1">Uncharacterized protein</fullName>
    </submittedName>
</protein>
<proteinExistence type="predicted"/>
<dbReference type="KEGG" id="pbh:AAW51_4765"/>
<name>A0A0G3BVR0_9BURK</name>
<dbReference type="AlphaFoldDB" id="A0A0G3BVR0"/>
<accession>A0A0G3BVR0</accession>
<dbReference type="OrthoDB" id="7064156at2"/>
<gene>
    <name evidence="1" type="ORF">AAW51_4765</name>
</gene>
<organism evidence="1 2">
    <name type="scientific">Caldimonas brevitalea</name>
    <dbReference type="NCBI Taxonomy" id="413882"/>
    <lineage>
        <taxon>Bacteria</taxon>
        <taxon>Pseudomonadati</taxon>
        <taxon>Pseudomonadota</taxon>
        <taxon>Betaproteobacteria</taxon>
        <taxon>Burkholderiales</taxon>
        <taxon>Sphaerotilaceae</taxon>
        <taxon>Caldimonas</taxon>
    </lineage>
</organism>
<keyword evidence="2" id="KW-1185">Reference proteome</keyword>
<evidence type="ECO:0000313" key="1">
    <source>
        <dbReference type="EMBL" id="AKJ31456.1"/>
    </source>
</evidence>
<reference evidence="1 2" key="1">
    <citation type="submission" date="2015-05" db="EMBL/GenBank/DDBJ databases">
        <authorList>
            <person name="Tang B."/>
            <person name="Yu Y."/>
        </authorList>
    </citation>
    <scope>NUCLEOTIDE SEQUENCE [LARGE SCALE GENOMIC DNA]</scope>
    <source>
        <strain evidence="1 2">DSM 7029</strain>
    </source>
</reference>
<dbReference type="RefSeq" id="WP_047196595.1">
    <property type="nucleotide sequence ID" value="NZ_CP011371.1"/>
</dbReference>
<dbReference type="Proteomes" id="UP000035352">
    <property type="component" value="Chromosome"/>
</dbReference>
<dbReference type="EMBL" id="CP011371">
    <property type="protein sequence ID" value="AKJ31456.1"/>
    <property type="molecule type" value="Genomic_DNA"/>
</dbReference>
<sequence>MALKRMTKDDMPLSFGAFNPVGHIVLAFDNAEDARAATDALHKAGFDDEDVLHYSAEEESELMARRLADASGAAEFGAEIRLMRRYKELADQGCCWMVVFAPTAVRAHQVGEIARQHDARIAERYGRLIIEDLL</sequence>
<evidence type="ECO:0000313" key="2">
    <source>
        <dbReference type="Proteomes" id="UP000035352"/>
    </source>
</evidence>